<evidence type="ECO:0000256" key="1">
    <source>
        <dbReference type="ARBA" id="ARBA00022670"/>
    </source>
</evidence>
<evidence type="ECO:0000259" key="3">
    <source>
        <dbReference type="Pfam" id="PF14541"/>
    </source>
</evidence>
<organism evidence="4 5">
    <name type="scientific">Hevea brasiliensis</name>
    <name type="common">Para rubber tree</name>
    <name type="synonym">Siphonia brasiliensis</name>
    <dbReference type="NCBI Taxonomy" id="3981"/>
    <lineage>
        <taxon>Eukaryota</taxon>
        <taxon>Viridiplantae</taxon>
        <taxon>Streptophyta</taxon>
        <taxon>Embryophyta</taxon>
        <taxon>Tracheophyta</taxon>
        <taxon>Spermatophyta</taxon>
        <taxon>Magnoliopsida</taxon>
        <taxon>eudicotyledons</taxon>
        <taxon>Gunneridae</taxon>
        <taxon>Pentapetalae</taxon>
        <taxon>rosids</taxon>
        <taxon>fabids</taxon>
        <taxon>Malpighiales</taxon>
        <taxon>Euphorbiaceae</taxon>
        <taxon>Crotonoideae</taxon>
        <taxon>Micrandreae</taxon>
        <taxon>Hevea</taxon>
    </lineage>
</organism>
<keyword evidence="5" id="KW-1185">Reference proteome</keyword>
<comment type="caution">
    <text evidence="4">The sequence shown here is derived from an EMBL/GenBank/DDBJ whole genome shotgun (WGS) entry which is preliminary data.</text>
</comment>
<sequence>MSASALADEVLNVSIPNNLQQISGGLCQRIGDALRRSKHGWLCNTLEMSEAHYYLNLQGIDIGLNKLDIDEGVFRRNVTDQSKLIGVIIELGTPATWLIDQAYDRFRNEVRRTLARLVVEDMGECVYCFCFKGNMTQELQGFPDVIYHFGDGADLQGV</sequence>
<evidence type="ECO:0000313" key="4">
    <source>
        <dbReference type="EMBL" id="KAF2287053.1"/>
    </source>
</evidence>
<dbReference type="InterPro" id="IPR021109">
    <property type="entry name" value="Peptidase_aspartic_dom_sf"/>
</dbReference>
<dbReference type="PANTHER" id="PTHR47967:SF14">
    <property type="entry name" value="EUKARYOTIC ASPARTYL PROTEASE FAMILY PROTEIN"/>
    <property type="match status" value="1"/>
</dbReference>
<dbReference type="Gene3D" id="2.40.70.10">
    <property type="entry name" value="Acid Proteases"/>
    <property type="match status" value="1"/>
</dbReference>
<dbReference type="EMBL" id="JAAGAX010000017">
    <property type="protein sequence ID" value="KAF2287053.1"/>
    <property type="molecule type" value="Genomic_DNA"/>
</dbReference>
<evidence type="ECO:0000256" key="2">
    <source>
        <dbReference type="ARBA" id="ARBA00022801"/>
    </source>
</evidence>
<accession>A0A6A6KG52</accession>
<dbReference type="Pfam" id="PF14541">
    <property type="entry name" value="TAXi_C"/>
    <property type="match status" value="1"/>
</dbReference>
<proteinExistence type="predicted"/>
<gene>
    <name evidence="4" type="ORF">GH714_037228</name>
</gene>
<name>A0A6A6KG52_HEVBR</name>
<dbReference type="GO" id="GO:0008233">
    <property type="term" value="F:peptidase activity"/>
    <property type="evidence" value="ECO:0007669"/>
    <property type="project" value="UniProtKB-KW"/>
</dbReference>
<feature type="domain" description="Xylanase inhibitor C-terminal" evidence="3">
    <location>
        <begin position="52"/>
        <end position="155"/>
    </location>
</feature>
<protein>
    <recommendedName>
        <fullName evidence="3">Xylanase inhibitor C-terminal domain-containing protein</fullName>
    </recommendedName>
</protein>
<dbReference type="InterPro" id="IPR051708">
    <property type="entry name" value="Plant_Aspart_Prot_A1"/>
</dbReference>
<dbReference type="AlphaFoldDB" id="A0A6A6KG52"/>
<dbReference type="GO" id="GO:0005576">
    <property type="term" value="C:extracellular region"/>
    <property type="evidence" value="ECO:0007669"/>
    <property type="project" value="TreeGrafter"/>
</dbReference>
<dbReference type="SUPFAM" id="SSF50630">
    <property type="entry name" value="Acid proteases"/>
    <property type="match status" value="1"/>
</dbReference>
<evidence type="ECO:0000313" key="5">
    <source>
        <dbReference type="Proteomes" id="UP000467840"/>
    </source>
</evidence>
<keyword evidence="1" id="KW-0645">Protease</keyword>
<dbReference type="PANTHER" id="PTHR47967">
    <property type="entry name" value="OS07G0603500 PROTEIN-RELATED"/>
    <property type="match status" value="1"/>
</dbReference>
<reference evidence="4 5" key="1">
    <citation type="journal article" date="2020" name="Mol. Plant">
        <title>The Chromosome-Based Rubber Tree Genome Provides New Insights into Spurge Genome Evolution and Rubber Biosynthesis.</title>
        <authorList>
            <person name="Liu J."/>
            <person name="Shi C."/>
            <person name="Shi C.C."/>
            <person name="Li W."/>
            <person name="Zhang Q.J."/>
            <person name="Zhang Y."/>
            <person name="Li K."/>
            <person name="Lu H.F."/>
            <person name="Shi C."/>
            <person name="Zhu S.T."/>
            <person name="Xiao Z.Y."/>
            <person name="Nan H."/>
            <person name="Yue Y."/>
            <person name="Zhu X.G."/>
            <person name="Wu Y."/>
            <person name="Hong X.N."/>
            <person name="Fan G.Y."/>
            <person name="Tong Y."/>
            <person name="Zhang D."/>
            <person name="Mao C.L."/>
            <person name="Liu Y.L."/>
            <person name="Hao S.J."/>
            <person name="Liu W.Q."/>
            <person name="Lv M.Q."/>
            <person name="Zhang H.B."/>
            <person name="Liu Y."/>
            <person name="Hu-Tang G.R."/>
            <person name="Wang J.P."/>
            <person name="Wang J.H."/>
            <person name="Sun Y.H."/>
            <person name="Ni S.B."/>
            <person name="Chen W.B."/>
            <person name="Zhang X.C."/>
            <person name="Jiao Y.N."/>
            <person name="Eichler E.E."/>
            <person name="Li G.H."/>
            <person name="Liu X."/>
            <person name="Gao L.Z."/>
        </authorList>
    </citation>
    <scope>NUCLEOTIDE SEQUENCE [LARGE SCALE GENOMIC DNA]</scope>
    <source>
        <strain evidence="5">cv. GT1</strain>
        <tissue evidence="4">Leaf</tissue>
    </source>
</reference>
<dbReference type="GO" id="GO:0006508">
    <property type="term" value="P:proteolysis"/>
    <property type="evidence" value="ECO:0007669"/>
    <property type="project" value="UniProtKB-KW"/>
</dbReference>
<keyword evidence="2" id="KW-0378">Hydrolase</keyword>
<dbReference type="Proteomes" id="UP000467840">
    <property type="component" value="Chromosome 3"/>
</dbReference>
<dbReference type="InterPro" id="IPR032799">
    <property type="entry name" value="TAXi_C"/>
</dbReference>